<keyword evidence="6" id="KW-0732">Signal</keyword>
<dbReference type="SUPFAM" id="SSF52833">
    <property type="entry name" value="Thioredoxin-like"/>
    <property type="match status" value="1"/>
</dbReference>
<dbReference type="PANTHER" id="PTHR42852">
    <property type="entry name" value="THIOL:DISULFIDE INTERCHANGE PROTEIN DSBE"/>
    <property type="match status" value="1"/>
</dbReference>
<evidence type="ECO:0000256" key="4">
    <source>
        <dbReference type="ARBA" id="ARBA00023284"/>
    </source>
</evidence>
<dbReference type="AlphaFoldDB" id="A0A328BSX0"/>
<dbReference type="GO" id="GO:0030313">
    <property type="term" value="C:cell envelope"/>
    <property type="evidence" value="ECO:0007669"/>
    <property type="project" value="UniProtKB-SubCell"/>
</dbReference>
<keyword evidence="5" id="KW-0175">Coiled coil</keyword>
<keyword evidence="4" id="KW-0676">Redox-active center</keyword>
<accession>A0A328BSX0</accession>
<dbReference type="CDD" id="cd02966">
    <property type="entry name" value="TlpA_like_family"/>
    <property type="match status" value="1"/>
</dbReference>
<dbReference type="GO" id="GO:0017004">
    <property type="term" value="P:cytochrome complex assembly"/>
    <property type="evidence" value="ECO:0007669"/>
    <property type="project" value="UniProtKB-KW"/>
</dbReference>
<dbReference type="InterPro" id="IPR017937">
    <property type="entry name" value="Thioredoxin_CS"/>
</dbReference>
<organism evidence="8 9">
    <name type="scientific">Hymenobacter edaphi</name>
    <dbReference type="NCBI Taxonomy" id="2211146"/>
    <lineage>
        <taxon>Bacteria</taxon>
        <taxon>Pseudomonadati</taxon>
        <taxon>Bacteroidota</taxon>
        <taxon>Cytophagia</taxon>
        <taxon>Cytophagales</taxon>
        <taxon>Hymenobacteraceae</taxon>
        <taxon>Hymenobacter</taxon>
    </lineage>
</organism>
<protein>
    <submittedName>
        <fullName evidence="8">Alkyl hydroperoxide reductase</fullName>
    </submittedName>
</protein>
<evidence type="ECO:0000313" key="8">
    <source>
        <dbReference type="EMBL" id="RAK70143.1"/>
    </source>
</evidence>
<feature type="chain" id="PRO_5016235436" evidence="6">
    <location>
        <begin position="22"/>
        <end position="374"/>
    </location>
</feature>
<dbReference type="EMBL" id="QHKM01000001">
    <property type="protein sequence ID" value="RAK70143.1"/>
    <property type="molecule type" value="Genomic_DNA"/>
</dbReference>
<keyword evidence="9" id="KW-1185">Reference proteome</keyword>
<dbReference type="RefSeq" id="WP_111476877.1">
    <property type="nucleotide sequence ID" value="NZ_QHKM01000001.1"/>
</dbReference>
<dbReference type="Proteomes" id="UP000248553">
    <property type="component" value="Unassembled WGS sequence"/>
</dbReference>
<gene>
    <name evidence="8" type="ORF">DLM85_04640</name>
</gene>
<sequence length="374" mass="40339">MNKPVYPLLVLTALLTAPALAQKPEKPAKADPRFEVSGTLQGLPTGSRVFIVDTQAEPAAVLGSGSVDGKGRFTVRGKVSEAAVYYVAVPEKRELLAVPLAPGARVEVSGDAERLASTGRVGGTPEAEALMTYEQARLANVQKMQALMQRYNATRDAATRTALNQERRELEAAQAAAARGLARRPTYLAPFAALQLIGEEAQAEFLDSVTAVYQKLEPVSRYTKALLANQARLRATAVGAPAPDIQLAGVDGKVVSLSSLRGKYVMIDFWASWCGPCRQENPNVVRLYNAYKAKGFEIYGVSLDQERDKWVKAIQADGLSWPQVSDLKGWQSAAGQLYGVRAIPAAVLIDPEGRIIAKNLRGRELEKKVAALLN</sequence>
<comment type="subcellular location">
    <subcellularLocation>
        <location evidence="1">Cell envelope</location>
    </subcellularLocation>
</comment>
<evidence type="ECO:0000259" key="7">
    <source>
        <dbReference type="PROSITE" id="PS51352"/>
    </source>
</evidence>
<keyword evidence="2" id="KW-0201">Cytochrome c-type biogenesis</keyword>
<proteinExistence type="predicted"/>
<name>A0A328BSX0_9BACT</name>
<comment type="caution">
    <text evidence="8">The sequence shown here is derived from an EMBL/GenBank/DDBJ whole genome shotgun (WGS) entry which is preliminary data.</text>
</comment>
<feature type="signal peptide" evidence="6">
    <location>
        <begin position="1"/>
        <end position="21"/>
    </location>
</feature>
<evidence type="ECO:0000256" key="6">
    <source>
        <dbReference type="SAM" id="SignalP"/>
    </source>
</evidence>
<dbReference type="InterPro" id="IPR000866">
    <property type="entry name" value="AhpC/TSA"/>
</dbReference>
<dbReference type="Pfam" id="PF00578">
    <property type="entry name" value="AhpC-TSA"/>
    <property type="match status" value="1"/>
</dbReference>
<dbReference type="GO" id="GO:0016209">
    <property type="term" value="F:antioxidant activity"/>
    <property type="evidence" value="ECO:0007669"/>
    <property type="project" value="InterPro"/>
</dbReference>
<dbReference type="InterPro" id="IPR013766">
    <property type="entry name" value="Thioredoxin_domain"/>
</dbReference>
<dbReference type="PROSITE" id="PS00194">
    <property type="entry name" value="THIOREDOXIN_1"/>
    <property type="match status" value="1"/>
</dbReference>
<reference evidence="9" key="1">
    <citation type="submission" date="2018-05" db="EMBL/GenBank/DDBJ databases">
        <authorList>
            <person name="Nie L."/>
        </authorList>
    </citation>
    <scope>NUCLEOTIDE SEQUENCE [LARGE SCALE GENOMIC DNA]</scope>
    <source>
        <strain evidence="9">NL</strain>
    </source>
</reference>
<evidence type="ECO:0000313" key="9">
    <source>
        <dbReference type="Proteomes" id="UP000248553"/>
    </source>
</evidence>
<feature type="coiled-coil region" evidence="5">
    <location>
        <begin position="141"/>
        <end position="183"/>
    </location>
</feature>
<feature type="domain" description="Thioredoxin" evidence="7">
    <location>
        <begin position="236"/>
        <end position="374"/>
    </location>
</feature>
<evidence type="ECO:0000256" key="3">
    <source>
        <dbReference type="ARBA" id="ARBA00023157"/>
    </source>
</evidence>
<dbReference type="Gene3D" id="3.40.30.10">
    <property type="entry name" value="Glutaredoxin"/>
    <property type="match status" value="1"/>
</dbReference>
<evidence type="ECO:0000256" key="5">
    <source>
        <dbReference type="SAM" id="Coils"/>
    </source>
</evidence>
<keyword evidence="3" id="KW-1015">Disulfide bond</keyword>
<evidence type="ECO:0000256" key="2">
    <source>
        <dbReference type="ARBA" id="ARBA00022748"/>
    </source>
</evidence>
<dbReference type="OrthoDB" id="6399635at2"/>
<dbReference type="InterPro" id="IPR050553">
    <property type="entry name" value="Thioredoxin_ResA/DsbE_sf"/>
</dbReference>
<dbReference type="PANTHER" id="PTHR42852:SF6">
    <property type="entry name" value="THIOL:DISULFIDE INTERCHANGE PROTEIN DSBE"/>
    <property type="match status" value="1"/>
</dbReference>
<evidence type="ECO:0000256" key="1">
    <source>
        <dbReference type="ARBA" id="ARBA00004196"/>
    </source>
</evidence>
<dbReference type="GO" id="GO:0016491">
    <property type="term" value="F:oxidoreductase activity"/>
    <property type="evidence" value="ECO:0007669"/>
    <property type="project" value="InterPro"/>
</dbReference>
<dbReference type="PROSITE" id="PS51352">
    <property type="entry name" value="THIOREDOXIN_2"/>
    <property type="match status" value="1"/>
</dbReference>
<dbReference type="InterPro" id="IPR036249">
    <property type="entry name" value="Thioredoxin-like_sf"/>
</dbReference>